<comment type="similarity">
    <text evidence="1">Belongs to the NAD(P)-dependent epimerase/dehydratase family. SDR39U1 subfamily.</text>
</comment>
<dbReference type="Proteomes" id="UP000253065">
    <property type="component" value="Unassembled WGS sequence"/>
</dbReference>
<dbReference type="PANTHER" id="PTHR11092:SF0">
    <property type="entry name" value="EPIMERASE FAMILY PROTEIN SDR39U1"/>
    <property type="match status" value="1"/>
</dbReference>
<dbReference type="InterPro" id="IPR013549">
    <property type="entry name" value="DUF1731"/>
</dbReference>
<dbReference type="Gene3D" id="3.40.50.720">
    <property type="entry name" value="NAD(P)-binding Rossmann-like Domain"/>
    <property type="match status" value="1"/>
</dbReference>
<dbReference type="NCBIfam" id="TIGR01777">
    <property type="entry name" value="yfcH"/>
    <property type="match status" value="1"/>
</dbReference>
<keyword evidence="7" id="KW-1185">Reference proteome</keyword>
<dbReference type="EMBL" id="QNSA01000005">
    <property type="protein sequence ID" value="RBP74013.1"/>
    <property type="molecule type" value="Genomic_DNA"/>
</dbReference>
<evidence type="ECO:0000313" key="6">
    <source>
        <dbReference type="Proteomes" id="UP000252795"/>
    </source>
</evidence>
<dbReference type="Pfam" id="PF01370">
    <property type="entry name" value="Epimerase"/>
    <property type="match status" value="1"/>
</dbReference>
<protein>
    <recommendedName>
        <fullName evidence="8">TIGR01777 family protein</fullName>
    </recommendedName>
</protein>
<comment type="caution">
    <text evidence="5">The sequence shown here is derived from an EMBL/GenBank/DDBJ whole genome shotgun (WGS) entry which is preliminary data.</text>
</comment>
<accession>A0A368V0V9</accession>
<evidence type="ECO:0000259" key="2">
    <source>
        <dbReference type="Pfam" id="PF01370"/>
    </source>
</evidence>
<dbReference type="AlphaFoldDB" id="A0A368V0V9"/>
<evidence type="ECO:0000313" key="4">
    <source>
        <dbReference type="EMBL" id="RBP74013.1"/>
    </source>
</evidence>
<dbReference type="Proteomes" id="UP000252795">
    <property type="component" value="Unassembled WGS sequence"/>
</dbReference>
<name>A0A368V0V9_MARNT</name>
<organism evidence="5 6">
    <name type="scientific">Marinobacter nauticus</name>
    <name type="common">Marinobacter hydrocarbonoclasticus</name>
    <name type="synonym">Marinobacter aquaeolei</name>
    <dbReference type="NCBI Taxonomy" id="2743"/>
    <lineage>
        <taxon>Bacteria</taxon>
        <taxon>Pseudomonadati</taxon>
        <taxon>Pseudomonadota</taxon>
        <taxon>Gammaproteobacteria</taxon>
        <taxon>Pseudomonadales</taxon>
        <taxon>Marinobacteraceae</taxon>
        <taxon>Marinobacter</taxon>
    </lineage>
</organism>
<evidence type="ECO:0000313" key="5">
    <source>
        <dbReference type="EMBL" id="RCW34762.1"/>
    </source>
</evidence>
<evidence type="ECO:0000256" key="1">
    <source>
        <dbReference type="ARBA" id="ARBA00009353"/>
    </source>
</evidence>
<dbReference type="Pfam" id="PF08338">
    <property type="entry name" value="DUF1731"/>
    <property type="match status" value="1"/>
</dbReference>
<dbReference type="InterPro" id="IPR001509">
    <property type="entry name" value="Epimerase_deHydtase"/>
</dbReference>
<reference evidence="5 6" key="1">
    <citation type="submission" date="2018-07" db="EMBL/GenBank/DDBJ databases">
        <title>Freshwater and sediment microbial communities from various areas in North America, analyzing microbe dynamics in response to fracking.</title>
        <authorList>
            <person name="Lamendella R."/>
        </authorList>
    </citation>
    <scope>NUCLEOTIDE SEQUENCE [LARGE SCALE GENOMIC DNA]</scope>
    <source>
        <strain evidence="5 6">114E</strain>
        <strain evidence="4 7">114E_o</strain>
    </source>
</reference>
<dbReference type="PANTHER" id="PTHR11092">
    <property type="entry name" value="SUGAR NUCLEOTIDE EPIMERASE RELATED"/>
    <property type="match status" value="1"/>
</dbReference>
<gene>
    <name evidence="5" type="ORF">DET51_105136</name>
    <name evidence="4" type="ORF">DET64_105137</name>
</gene>
<feature type="domain" description="DUF1731" evidence="3">
    <location>
        <begin position="252"/>
        <end position="297"/>
    </location>
</feature>
<evidence type="ECO:0008006" key="8">
    <source>
        <dbReference type="Google" id="ProtNLM"/>
    </source>
</evidence>
<dbReference type="SUPFAM" id="SSF51735">
    <property type="entry name" value="NAD(P)-binding Rossmann-fold domains"/>
    <property type="match status" value="1"/>
</dbReference>
<dbReference type="InterPro" id="IPR010099">
    <property type="entry name" value="SDR39U1"/>
</dbReference>
<dbReference type="InterPro" id="IPR036291">
    <property type="entry name" value="NAD(P)-bd_dom_sf"/>
</dbReference>
<evidence type="ECO:0000259" key="3">
    <source>
        <dbReference type="Pfam" id="PF08338"/>
    </source>
</evidence>
<evidence type="ECO:0000313" key="7">
    <source>
        <dbReference type="Proteomes" id="UP000253065"/>
    </source>
</evidence>
<proteinExistence type="inferred from homology"/>
<dbReference type="EMBL" id="QPJB01000005">
    <property type="protein sequence ID" value="RCW34762.1"/>
    <property type="molecule type" value="Genomic_DNA"/>
</dbReference>
<dbReference type="RefSeq" id="WP_113879665.1">
    <property type="nucleotide sequence ID" value="NZ_QNSA01000005.1"/>
</dbReference>
<sequence>MDKRILVTGATGFIGHILCRELIERGYGLTVLSRQKPDSVRSICGRVEVTDDLEKLRAHPGFDAVINLAGEGIADKRWSHARKEQLRASRIDLTRTLVGVVRTWSNMPEVLVSGSAVGFYGNQGDHLVTEDTEPHDEFTHQLCRDWEQEALKLETDGVRVCLSRTGVVAGRNGGFLQRMILPFKLGLGGKLGSGRQYMPWVHRDDVVSGLLWMLDTPTASGPYNMVSPNPVTNAEFTKTLAQVLHRPAVIPAPAPALKLMLGEMAGLLLTGQKAVPERLKREGFEFRYPELEVALRESTGR</sequence>
<feature type="domain" description="NAD-dependent epimerase/dehydratase" evidence="2">
    <location>
        <begin position="5"/>
        <end position="223"/>
    </location>
</feature>